<keyword evidence="2" id="KW-1185">Reference proteome</keyword>
<gene>
    <name evidence="1" type="ORF">BKK52_01070</name>
</gene>
<dbReference type="RefSeq" id="WP_077477549.1">
    <property type="nucleotide sequence ID" value="NZ_MLHL01000006.1"/>
</dbReference>
<dbReference type="EMBL" id="MLHL01000006">
    <property type="protein sequence ID" value="OOF50770.1"/>
    <property type="molecule type" value="Genomic_DNA"/>
</dbReference>
<dbReference type="OrthoDB" id="5682237at2"/>
<protein>
    <submittedName>
        <fullName evidence="1">Uncharacterized protein</fullName>
    </submittedName>
</protein>
<comment type="caution">
    <text evidence="1">The sequence shown here is derived from an EMBL/GenBank/DDBJ whole genome shotgun (WGS) entry which is preliminary data.</text>
</comment>
<evidence type="ECO:0000313" key="1">
    <source>
        <dbReference type="EMBL" id="OOF50770.1"/>
    </source>
</evidence>
<evidence type="ECO:0000313" key="2">
    <source>
        <dbReference type="Proteomes" id="UP000189161"/>
    </source>
</evidence>
<proteinExistence type="predicted"/>
<reference evidence="1 2" key="1">
    <citation type="submission" date="2016-10" db="EMBL/GenBank/DDBJ databases">
        <title>Rodentibacter gen. nov. and new species.</title>
        <authorList>
            <person name="Christensen H."/>
        </authorList>
    </citation>
    <scope>NUCLEOTIDE SEQUENCE [LARGE SCALE GENOMIC DNA]</scope>
    <source>
        <strain evidence="1 2">H1987082031</strain>
    </source>
</reference>
<name>A0A1V3J6Q2_9PAST</name>
<organism evidence="1 2">
    <name type="scientific">Rodentibacter trehalosifermentans</name>
    <dbReference type="NCBI Taxonomy" id="1908263"/>
    <lineage>
        <taxon>Bacteria</taxon>
        <taxon>Pseudomonadati</taxon>
        <taxon>Pseudomonadota</taxon>
        <taxon>Gammaproteobacteria</taxon>
        <taxon>Pasteurellales</taxon>
        <taxon>Pasteurellaceae</taxon>
        <taxon>Rodentibacter</taxon>
    </lineage>
</organism>
<dbReference type="AlphaFoldDB" id="A0A1V3J6Q2"/>
<accession>A0A1V3J6Q2</accession>
<sequence length="244" mass="28416">MGWKKIRIDFATTVKCQFCPRHITSGKAVIVQHDNGMLSYAGPSCAKDPNKVDNPKEKIIDVTKGCVEEHISTKKEVKIAINTEQDENLPTSLDFDNYFDENAAKAYLLLRFEKLAHIQKISDFKSKKLNSIYQKYVIENKISLDDEKYLSMVMHGKKYPEFTYKSLQSLYATDFWLRVFLEKKPEHKFIKSLLEQLHQNLSLSKPQMEKLNECFTEVKGMKITLKTNSFGQKKPLFIMGREFR</sequence>
<dbReference type="Proteomes" id="UP000189161">
    <property type="component" value="Unassembled WGS sequence"/>
</dbReference>